<name>H5UVG1_9MICO</name>
<dbReference type="InterPro" id="IPR009100">
    <property type="entry name" value="AcylCoA_DH/oxidase_NM_dom_sf"/>
</dbReference>
<accession>H5UVG1</accession>
<dbReference type="InterPro" id="IPR046373">
    <property type="entry name" value="Acyl-CoA_Oxase/DH_mid-dom_sf"/>
</dbReference>
<dbReference type="SUPFAM" id="SSF47203">
    <property type="entry name" value="Acyl-CoA dehydrogenase C-terminal domain-like"/>
    <property type="match status" value="1"/>
</dbReference>
<dbReference type="RefSeq" id="WP_009483562.1">
    <property type="nucleotide sequence ID" value="NZ_BAFE01000093.1"/>
</dbReference>
<proteinExistence type="predicted"/>
<dbReference type="Proteomes" id="UP000004367">
    <property type="component" value="Unassembled WGS sequence"/>
</dbReference>
<keyword evidence="3" id="KW-1185">Reference proteome</keyword>
<dbReference type="STRING" id="1089455.MOPEL_134_00030"/>
<dbReference type="SUPFAM" id="SSF56645">
    <property type="entry name" value="Acyl-CoA dehydrogenase NM domain-like"/>
    <property type="match status" value="1"/>
</dbReference>
<sequence>MTSADLTTLVPAPAPHGFPGDDHRHELTTTELHDAMARLAAERDWATLSWPELLDALVALGRTDVPLSRLTEGHVDAVRILGEAGAGPVAGAMYGVWASRSHATGLRARRDESCGDDAWVLDGTLRFASGSGVLDRALVPVWLDGSTSVLVDVAVDDWTPDTTMWRTGAMRLSHSHTIHLSDRRVDARQVGPEGWYLGRAGFFPGGVGVAAVWAGLGARLLDLTVAATTSAPPNPTRAPRFGRMRADLAAALALVTTAGHRLETLLADSPRGQAVLAPQELVAQVHDLSTEVRAGVATAVLLLAEEARRIVGPAGLAYDEDLTAALHDTELYLRQQNPDSDAAHLGRWAAS</sequence>
<comment type="caution">
    <text evidence="2">The sequence shown here is derived from an EMBL/GenBank/DDBJ whole genome shotgun (WGS) entry which is preliminary data.</text>
</comment>
<evidence type="ECO:0000313" key="3">
    <source>
        <dbReference type="Proteomes" id="UP000004367"/>
    </source>
</evidence>
<evidence type="ECO:0000313" key="2">
    <source>
        <dbReference type="EMBL" id="GAB49719.1"/>
    </source>
</evidence>
<gene>
    <name evidence="2" type="ORF">MOPEL_134_00030</name>
</gene>
<dbReference type="InterPro" id="IPR036250">
    <property type="entry name" value="AcylCo_DH-like_C"/>
</dbReference>
<evidence type="ECO:0000256" key="1">
    <source>
        <dbReference type="SAM" id="MobiDB-lite"/>
    </source>
</evidence>
<reference evidence="2 3" key="1">
    <citation type="submission" date="2012-02" db="EMBL/GenBank/DDBJ databases">
        <title>Whole genome shotgun sequence of Mobilicoccus pelagius NBRC 104925.</title>
        <authorList>
            <person name="Yoshida Y."/>
            <person name="Hosoyama A."/>
            <person name="Tsuchikane K."/>
            <person name="Katsumata H."/>
            <person name="Yamazaki S."/>
            <person name="Fujita N."/>
        </authorList>
    </citation>
    <scope>NUCLEOTIDE SEQUENCE [LARGE SCALE GENOMIC DNA]</scope>
    <source>
        <strain evidence="2 3">NBRC 104925</strain>
    </source>
</reference>
<dbReference type="GO" id="GO:0016627">
    <property type="term" value="F:oxidoreductase activity, acting on the CH-CH group of donors"/>
    <property type="evidence" value="ECO:0007669"/>
    <property type="project" value="InterPro"/>
</dbReference>
<dbReference type="OrthoDB" id="107064at2"/>
<evidence type="ECO:0008006" key="4">
    <source>
        <dbReference type="Google" id="ProtNLM"/>
    </source>
</evidence>
<dbReference type="Gene3D" id="2.40.110.10">
    <property type="entry name" value="Butyryl-CoA Dehydrogenase, subunit A, domain 2"/>
    <property type="match status" value="1"/>
</dbReference>
<dbReference type="AlphaFoldDB" id="H5UVG1"/>
<protein>
    <recommendedName>
        <fullName evidence="4">Acyl-CoA dehydrogenase</fullName>
    </recommendedName>
</protein>
<dbReference type="eggNOG" id="COG1960">
    <property type="taxonomic scope" value="Bacteria"/>
</dbReference>
<organism evidence="2 3">
    <name type="scientific">Mobilicoccus pelagius NBRC 104925</name>
    <dbReference type="NCBI Taxonomy" id="1089455"/>
    <lineage>
        <taxon>Bacteria</taxon>
        <taxon>Bacillati</taxon>
        <taxon>Actinomycetota</taxon>
        <taxon>Actinomycetes</taxon>
        <taxon>Micrococcales</taxon>
        <taxon>Dermatophilaceae</taxon>
        <taxon>Mobilicoccus</taxon>
    </lineage>
</organism>
<feature type="region of interest" description="Disordered" evidence="1">
    <location>
        <begin position="1"/>
        <end position="24"/>
    </location>
</feature>
<dbReference type="EMBL" id="BAFE01000093">
    <property type="protein sequence ID" value="GAB49719.1"/>
    <property type="molecule type" value="Genomic_DNA"/>
</dbReference>